<comment type="caution">
    <text evidence="3">The sequence shown here is derived from an EMBL/GenBank/DDBJ whole genome shotgun (WGS) entry which is preliminary data.</text>
</comment>
<dbReference type="Pfam" id="PF00054">
    <property type="entry name" value="Laminin_G_1"/>
    <property type="match status" value="2"/>
</dbReference>
<dbReference type="PANTHER" id="PTHR15036">
    <property type="entry name" value="PIKACHURIN-LIKE PROTEIN"/>
    <property type="match status" value="1"/>
</dbReference>
<feature type="domain" description="Laminin G" evidence="2">
    <location>
        <begin position="1"/>
        <end position="155"/>
    </location>
</feature>
<comment type="caution">
    <text evidence="1">Lacks conserved residue(s) required for the propagation of feature annotation.</text>
</comment>
<dbReference type="AlphaFoldDB" id="A0AAE1DXE9"/>
<dbReference type="Gene3D" id="2.60.120.200">
    <property type="match status" value="3"/>
</dbReference>
<dbReference type="SMART" id="SM00282">
    <property type="entry name" value="LamG"/>
    <property type="match status" value="3"/>
</dbReference>
<dbReference type="InterPro" id="IPR001791">
    <property type="entry name" value="Laminin_G"/>
</dbReference>
<dbReference type="EMBL" id="JAWDGP010001951">
    <property type="protein sequence ID" value="KAK3786616.1"/>
    <property type="molecule type" value="Genomic_DNA"/>
</dbReference>
<dbReference type="GO" id="GO:0016020">
    <property type="term" value="C:membrane"/>
    <property type="evidence" value="ECO:0007669"/>
    <property type="project" value="UniProtKB-SubCell"/>
</dbReference>
<protein>
    <recommendedName>
        <fullName evidence="2">Laminin G domain-containing protein</fullName>
    </recommendedName>
</protein>
<dbReference type="Pfam" id="PF02210">
    <property type="entry name" value="Laminin_G_2"/>
    <property type="match status" value="1"/>
</dbReference>
<evidence type="ECO:0000313" key="3">
    <source>
        <dbReference type="EMBL" id="KAK3786616.1"/>
    </source>
</evidence>
<evidence type="ECO:0000256" key="1">
    <source>
        <dbReference type="PROSITE-ProRule" id="PRU00122"/>
    </source>
</evidence>
<feature type="domain" description="Laminin G" evidence="2">
    <location>
        <begin position="372"/>
        <end position="557"/>
    </location>
</feature>
<evidence type="ECO:0000259" key="2">
    <source>
        <dbReference type="PROSITE" id="PS50025"/>
    </source>
</evidence>
<sequence>MESRFLYLAIFGGNVLLIYRQDTTRTVLGTGQFVSDGQLHLIQLDMATSRVSMQIDGVYFEETSATLSTPYLTFSTGANLTLGGVPEGFDLPAEAPVRESLLGGMTTIAINGLYDQLSFINALASEGLSLAGIPAPPSSPPAIPVTDAATPLDTCPVVPQVARLALDQGFVLDGSQVVSWTQLAPTDNPVSYIEGGFNLAVNLALYKADGVLLYIADSLNTPNNYFTVYFLDSAINVKMRSSLQEDITVSLGHKFISGERYSVVILRINDYIAITLGAQGEFANSNKDQETASTLTIDFARSLYIGGLGSNDLSSSPLPTELKEAGKTNFAGAIYSAVLSNNPESNTAIIFPIGSLDRSTAPAVPQNVRYGVSLTGGEINSYLGLGTVATAQSMRIEIGLTTSSASGLIFLLSQTTPTVYFMAVDLHQNELRLHLPATFTGLTAPAMLTLDDQANICDSQPHTVNILIADGVVTTTVDGGVRSRQTIPVSHAVNIMNAAQFFVAGISGAKPEYLPETVQAGSLTACITSVSREFGSVSQTYDPTQYASSSNGLAFGCPH</sequence>
<keyword evidence="4" id="KW-1185">Reference proteome</keyword>
<dbReference type="Proteomes" id="UP001283361">
    <property type="component" value="Unassembled WGS sequence"/>
</dbReference>
<accession>A0AAE1DXE9</accession>
<dbReference type="SUPFAM" id="SSF49899">
    <property type="entry name" value="Concanavalin A-like lectins/glucanases"/>
    <property type="match status" value="3"/>
</dbReference>
<dbReference type="InterPro" id="IPR050372">
    <property type="entry name" value="Neurexin-related_CASP"/>
</dbReference>
<dbReference type="CDD" id="cd00110">
    <property type="entry name" value="LamG"/>
    <property type="match status" value="2"/>
</dbReference>
<evidence type="ECO:0000313" key="4">
    <source>
        <dbReference type="Proteomes" id="UP001283361"/>
    </source>
</evidence>
<gene>
    <name evidence="3" type="ORF">RRG08_027574</name>
</gene>
<proteinExistence type="predicted"/>
<reference evidence="3" key="1">
    <citation type="journal article" date="2023" name="G3 (Bethesda)">
        <title>A reference genome for the long-term kleptoplast-retaining sea slug Elysia crispata morphotype clarki.</title>
        <authorList>
            <person name="Eastman K.E."/>
            <person name="Pendleton A.L."/>
            <person name="Shaikh M.A."/>
            <person name="Suttiyut T."/>
            <person name="Ogas R."/>
            <person name="Tomko P."/>
            <person name="Gavelis G."/>
            <person name="Widhalm J.R."/>
            <person name="Wisecaver J.H."/>
        </authorList>
    </citation>
    <scope>NUCLEOTIDE SEQUENCE</scope>
    <source>
        <strain evidence="3">ECLA1</strain>
    </source>
</reference>
<dbReference type="InterPro" id="IPR013320">
    <property type="entry name" value="ConA-like_dom_sf"/>
</dbReference>
<organism evidence="3 4">
    <name type="scientific">Elysia crispata</name>
    <name type="common">lettuce slug</name>
    <dbReference type="NCBI Taxonomy" id="231223"/>
    <lineage>
        <taxon>Eukaryota</taxon>
        <taxon>Metazoa</taxon>
        <taxon>Spiralia</taxon>
        <taxon>Lophotrochozoa</taxon>
        <taxon>Mollusca</taxon>
        <taxon>Gastropoda</taxon>
        <taxon>Heterobranchia</taxon>
        <taxon>Euthyneura</taxon>
        <taxon>Panpulmonata</taxon>
        <taxon>Sacoglossa</taxon>
        <taxon>Placobranchoidea</taxon>
        <taxon>Plakobranchidae</taxon>
        <taxon>Elysia</taxon>
    </lineage>
</organism>
<dbReference type="PROSITE" id="PS50025">
    <property type="entry name" value="LAM_G_DOMAIN"/>
    <property type="match status" value="2"/>
</dbReference>
<dbReference type="PANTHER" id="PTHR15036:SF85">
    <property type="entry name" value="SP2353, ISOFORM A"/>
    <property type="match status" value="1"/>
</dbReference>
<name>A0AAE1DXE9_9GAST</name>